<dbReference type="SMART" id="SM00899">
    <property type="entry name" value="FeoA"/>
    <property type="match status" value="1"/>
</dbReference>
<proteinExistence type="predicted"/>
<dbReference type="PANTHER" id="PTHR43151:SF1">
    <property type="entry name" value="SSR2333 PROTEIN"/>
    <property type="match status" value="1"/>
</dbReference>
<sequence>MTQSIALCPNDLDTSVSRDPLTTPSSPDRIDAGKPFPLMMANDGDRVRIQSLLGGKGLIMRLTELGLNQGTELRIIQRQGGGLVVARGEIRIALGGGMATKILVTASGG</sequence>
<name>A0ABW4YBF0_9GAMM</name>
<dbReference type="EMBL" id="JBHUHX010000023">
    <property type="protein sequence ID" value="MFD2112273.1"/>
    <property type="molecule type" value="Genomic_DNA"/>
</dbReference>
<feature type="region of interest" description="Disordered" evidence="2">
    <location>
        <begin position="1"/>
        <end position="36"/>
    </location>
</feature>
<comment type="caution">
    <text evidence="4">The sequence shown here is derived from an EMBL/GenBank/DDBJ whole genome shotgun (WGS) entry which is preliminary data.</text>
</comment>
<evidence type="ECO:0000313" key="4">
    <source>
        <dbReference type="EMBL" id="MFD2112273.1"/>
    </source>
</evidence>
<feature type="compositionally biased region" description="Polar residues" evidence="2">
    <location>
        <begin position="12"/>
        <end position="26"/>
    </location>
</feature>
<dbReference type="Proteomes" id="UP001597337">
    <property type="component" value="Unassembled WGS sequence"/>
</dbReference>
<protein>
    <submittedName>
        <fullName evidence="4">Ferrous iron transport protein A</fullName>
    </submittedName>
</protein>
<dbReference type="RefSeq" id="WP_386026422.1">
    <property type="nucleotide sequence ID" value="NZ_JBHUHX010000023.1"/>
</dbReference>
<evidence type="ECO:0000256" key="2">
    <source>
        <dbReference type="SAM" id="MobiDB-lite"/>
    </source>
</evidence>
<dbReference type="InterPro" id="IPR007167">
    <property type="entry name" value="Fe-transptr_FeoA-like"/>
</dbReference>
<dbReference type="InterPro" id="IPR038157">
    <property type="entry name" value="FeoA_core_dom"/>
</dbReference>
<evidence type="ECO:0000259" key="3">
    <source>
        <dbReference type="SMART" id="SM00899"/>
    </source>
</evidence>
<organism evidence="4 5">
    <name type="scientific">Thiorhodococcus fuscus</name>
    <dbReference type="NCBI Taxonomy" id="527200"/>
    <lineage>
        <taxon>Bacteria</taxon>
        <taxon>Pseudomonadati</taxon>
        <taxon>Pseudomonadota</taxon>
        <taxon>Gammaproteobacteria</taxon>
        <taxon>Chromatiales</taxon>
        <taxon>Chromatiaceae</taxon>
        <taxon>Thiorhodococcus</taxon>
    </lineage>
</organism>
<accession>A0ABW4YBF0</accession>
<dbReference type="InterPro" id="IPR008988">
    <property type="entry name" value="Transcriptional_repressor_C"/>
</dbReference>
<dbReference type="Gene3D" id="2.30.30.90">
    <property type="match status" value="1"/>
</dbReference>
<feature type="domain" description="Ferrous iron transporter FeoA-like" evidence="3">
    <location>
        <begin position="36"/>
        <end position="106"/>
    </location>
</feature>
<dbReference type="SUPFAM" id="SSF50037">
    <property type="entry name" value="C-terminal domain of transcriptional repressors"/>
    <property type="match status" value="1"/>
</dbReference>
<dbReference type="Pfam" id="PF04023">
    <property type="entry name" value="FeoA"/>
    <property type="match status" value="1"/>
</dbReference>
<dbReference type="InterPro" id="IPR053184">
    <property type="entry name" value="FeoA-like"/>
</dbReference>
<reference evidence="5" key="1">
    <citation type="journal article" date="2019" name="Int. J. Syst. Evol. Microbiol.">
        <title>The Global Catalogue of Microorganisms (GCM) 10K type strain sequencing project: providing services to taxonomists for standard genome sequencing and annotation.</title>
        <authorList>
            <consortium name="The Broad Institute Genomics Platform"/>
            <consortium name="The Broad Institute Genome Sequencing Center for Infectious Disease"/>
            <person name="Wu L."/>
            <person name="Ma J."/>
        </authorList>
    </citation>
    <scope>NUCLEOTIDE SEQUENCE [LARGE SCALE GENOMIC DNA]</scope>
    <source>
        <strain evidence="5">KACC 12597</strain>
    </source>
</reference>
<dbReference type="PANTHER" id="PTHR43151">
    <property type="entry name" value="FEOA FAMILY PROTEIN"/>
    <property type="match status" value="1"/>
</dbReference>
<keyword evidence="1" id="KW-0408">Iron</keyword>
<keyword evidence="5" id="KW-1185">Reference proteome</keyword>
<evidence type="ECO:0000313" key="5">
    <source>
        <dbReference type="Proteomes" id="UP001597337"/>
    </source>
</evidence>
<gene>
    <name evidence="4" type="ORF">ACFSJC_10525</name>
</gene>
<evidence type="ECO:0000256" key="1">
    <source>
        <dbReference type="ARBA" id="ARBA00023004"/>
    </source>
</evidence>